<proteinExistence type="predicted"/>
<dbReference type="EMBL" id="JBANRG010000041">
    <property type="protein sequence ID" value="KAK7447362.1"/>
    <property type="molecule type" value="Genomic_DNA"/>
</dbReference>
<accession>A0ABR1J1J8</accession>
<comment type="caution">
    <text evidence="2">The sequence shown here is derived from an EMBL/GenBank/DDBJ whole genome shotgun (WGS) entry which is preliminary data.</text>
</comment>
<keyword evidence="3" id="KW-1185">Reference proteome</keyword>
<feature type="compositionally biased region" description="Polar residues" evidence="1">
    <location>
        <begin position="64"/>
        <end position="74"/>
    </location>
</feature>
<gene>
    <name evidence="2" type="ORF">VKT23_014072</name>
</gene>
<dbReference type="Proteomes" id="UP001498398">
    <property type="component" value="Unassembled WGS sequence"/>
</dbReference>
<evidence type="ECO:0000313" key="3">
    <source>
        <dbReference type="Proteomes" id="UP001498398"/>
    </source>
</evidence>
<feature type="compositionally biased region" description="Polar residues" evidence="1">
    <location>
        <begin position="27"/>
        <end position="51"/>
    </location>
</feature>
<reference evidence="2 3" key="1">
    <citation type="submission" date="2024-01" db="EMBL/GenBank/DDBJ databases">
        <title>A draft genome for the cacao thread blight pathogen Marasmiellus scandens.</title>
        <authorList>
            <person name="Baruah I.K."/>
            <person name="Leung J."/>
            <person name="Bukari Y."/>
            <person name="Amoako-Attah I."/>
            <person name="Meinhardt L.W."/>
            <person name="Bailey B.A."/>
            <person name="Cohen S.P."/>
        </authorList>
    </citation>
    <scope>NUCLEOTIDE SEQUENCE [LARGE SCALE GENOMIC DNA]</scope>
    <source>
        <strain evidence="2 3">GH-19</strain>
    </source>
</reference>
<evidence type="ECO:0000256" key="1">
    <source>
        <dbReference type="SAM" id="MobiDB-lite"/>
    </source>
</evidence>
<organism evidence="2 3">
    <name type="scientific">Marasmiellus scandens</name>
    <dbReference type="NCBI Taxonomy" id="2682957"/>
    <lineage>
        <taxon>Eukaryota</taxon>
        <taxon>Fungi</taxon>
        <taxon>Dikarya</taxon>
        <taxon>Basidiomycota</taxon>
        <taxon>Agaricomycotina</taxon>
        <taxon>Agaricomycetes</taxon>
        <taxon>Agaricomycetidae</taxon>
        <taxon>Agaricales</taxon>
        <taxon>Marasmiineae</taxon>
        <taxon>Omphalotaceae</taxon>
        <taxon>Marasmiellus</taxon>
    </lineage>
</organism>
<name>A0ABR1J1J8_9AGAR</name>
<protein>
    <submittedName>
        <fullName evidence="2">Uncharacterized protein</fullName>
    </submittedName>
</protein>
<feature type="region of interest" description="Disordered" evidence="1">
    <location>
        <begin position="18"/>
        <end position="74"/>
    </location>
</feature>
<sequence length="74" mass="7939">MPSSKNLKDWLPKKLKAPFSRLRSKKNTPNISVSTSAPDLQMGLQQGSSFAVNDDLRPSGTGLPDQNPSGADTL</sequence>
<evidence type="ECO:0000313" key="2">
    <source>
        <dbReference type="EMBL" id="KAK7447362.1"/>
    </source>
</evidence>